<keyword evidence="3" id="KW-0964">Secreted</keyword>
<dbReference type="AlphaFoldDB" id="A0AAV4WIG4"/>
<dbReference type="GO" id="GO:0005615">
    <property type="term" value="C:extracellular space"/>
    <property type="evidence" value="ECO:0007669"/>
    <property type="project" value="TreeGrafter"/>
</dbReference>
<comment type="caution">
    <text evidence="6">The sequence shown here is derived from an EMBL/GenBank/DDBJ whole genome shotgun (WGS) entry which is preliminary data.</text>
</comment>
<protein>
    <submittedName>
        <fullName evidence="6">Pancreatic lipase-related protein 2</fullName>
    </submittedName>
</protein>
<organism evidence="6 7">
    <name type="scientific">Caerostris extrusa</name>
    <name type="common">Bark spider</name>
    <name type="synonym">Caerostris bankana</name>
    <dbReference type="NCBI Taxonomy" id="172846"/>
    <lineage>
        <taxon>Eukaryota</taxon>
        <taxon>Metazoa</taxon>
        <taxon>Ecdysozoa</taxon>
        <taxon>Arthropoda</taxon>
        <taxon>Chelicerata</taxon>
        <taxon>Arachnida</taxon>
        <taxon>Araneae</taxon>
        <taxon>Araneomorphae</taxon>
        <taxon>Entelegynae</taxon>
        <taxon>Araneoidea</taxon>
        <taxon>Araneidae</taxon>
        <taxon>Caerostris</taxon>
    </lineage>
</organism>
<accession>A0AAV4WIG4</accession>
<comment type="subcellular location">
    <subcellularLocation>
        <location evidence="1">Secreted</location>
    </subcellularLocation>
</comment>
<dbReference type="GO" id="GO:0016298">
    <property type="term" value="F:lipase activity"/>
    <property type="evidence" value="ECO:0007669"/>
    <property type="project" value="InterPro"/>
</dbReference>
<proteinExistence type="inferred from homology"/>
<evidence type="ECO:0000259" key="5">
    <source>
        <dbReference type="Pfam" id="PF00151"/>
    </source>
</evidence>
<dbReference type="InterPro" id="IPR000734">
    <property type="entry name" value="TAG_lipase"/>
</dbReference>
<evidence type="ECO:0000313" key="7">
    <source>
        <dbReference type="Proteomes" id="UP001054945"/>
    </source>
</evidence>
<dbReference type="PRINTS" id="PR00821">
    <property type="entry name" value="TAGLIPASE"/>
</dbReference>
<dbReference type="SUPFAM" id="SSF53474">
    <property type="entry name" value="alpha/beta-Hydrolases"/>
    <property type="match status" value="1"/>
</dbReference>
<evidence type="ECO:0000256" key="4">
    <source>
        <dbReference type="RuleBase" id="RU004262"/>
    </source>
</evidence>
<dbReference type="Proteomes" id="UP001054945">
    <property type="component" value="Unassembled WGS sequence"/>
</dbReference>
<dbReference type="Gene3D" id="3.40.50.1820">
    <property type="entry name" value="alpha/beta hydrolase"/>
    <property type="match status" value="1"/>
</dbReference>
<evidence type="ECO:0000256" key="2">
    <source>
        <dbReference type="ARBA" id="ARBA00010701"/>
    </source>
</evidence>
<dbReference type="InterPro" id="IPR029058">
    <property type="entry name" value="AB_hydrolase_fold"/>
</dbReference>
<gene>
    <name evidence="6" type="primary">PNLIPRP2</name>
    <name evidence="6" type="ORF">CEXT_570611</name>
</gene>
<name>A0AAV4WIG4_CAEEX</name>
<dbReference type="PANTHER" id="PTHR11610:SF173">
    <property type="entry name" value="LIPASE DOMAIN-CONTAINING PROTEIN-RELATED"/>
    <property type="match status" value="1"/>
</dbReference>
<evidence type="ECO:0000256" key="3">
    <source>
        <dbReference type="ARBA" id="ARBA00022525"/>
    </source>
</evidence>
<dbReference type="PANTHER" id="PTHR11610">
    <property type="entry name" value="LIPASE"/>
    <property type="match status" value="1"/>
</dbReference>
<comment type="similarity">
    <text evidence="2 4">Belongs to the AB hydrolase superfamily. Lipase family.</text>
</comment>
<evidence type="ECO:0000313" key="6">
    <source>
        <dbReference type="EMBL" id="GIY82442.1"/>
    </source>
</evidence>
<dbReference type="EMBL" id="BPLR01016248">
    <property type="protein sequence ID" value="GIY82442.1"/>
    <property type="molecule type" value="Genomic_DNA"/>
</dbReference>
<dbReference type="InterPro" id="IPR013818">
    <property type="entry name" value="Lipase"/>
</dbReference>
<evidence type="ECO:0000256" key="1">
    <source>
        <dbReference type="ARBA" id="ARBA00004613"/>
    </source>
</evidence>
<keyword evidence="7" id="KW-1185">Reference proteome</keyword>
<dbReference type="Pfam" id="PF00151">
    <property type="entry name" value="Lipase"/>
    <property type="match status" value="1"/>
</dbReference>
<feature type="domain" description="Lipase" evidence="5">
    <location>
        <begin position="22"/>
        <end position="262"/>
    </location>
</feature>
<sequence>MVSGYTSTDIVMLFTSYFCVLWYTRCIRSDAVPFPQMLSERKATMRHKKDRQILDEYHDAFPIVHKKNSQEPELLHLCNGTLPKNSNFKAQNRFIVFIPGFMFGVCELDSISEIKNELLKKGDFNVLLVDGKDEYGMDFVYAKENSKRAANIIIKVLQNIQDETGFENKDLYLIGHSLGAHTAGMVGQGFKVNRITGLDPGGVVFSKNTPDDMILDRNDAELVDVIHTNGGKGLPHLGISFPMGDADFYVNGGTIQPSCSYRAWNSIKSLNFCTYLGWPQYHQYVHTRNVSNITN</sequence>
<dbReference type="GO" id="GO:0016042">
    <property type="term" value="P:lipid catabolic process"/>
    <property type="evidence" value="ECO:0007669"/>
    <property type="project" value="TreeGrafter"/>
</dbReference>
<reference evidence="6 7" key="1">
    <citation type="submission" date="2021-06" db="EMBL/GenBank/DDBJ databases">
        <title>Caerostris extrusa draft genome.</title>
        <authorList>
            <person name="Kono N."/>
            <person name="Arakawa K."/>
        </authorList>
    </citation>
    <scope>NUCLEOTIDE SEQUENCE [LARGE SCALE GENOMIC DNA]</scope>
</reference>